<dbReference type="InterPro" id="IPR029058">
    <property type="entry name" value="AB_hydrolase_fold"/>
</dbReference>
<evidence type="ECO:0000313" key="4">
    <source>
        <dbReference type="EMBL" id="WVN88099.1"/>
    </source>
</evidence>
<organism evidence="4 5">
    <name type="scientific">Cryptococcus depauperatus CBS 7841</name>
    <dbReference type="NCBI Taxonomy" id="1295531"/>
    <lineage>
        <taxon>Eukaryota</taxon>
        <taxon>Fungi</taxon>
        <taxon>Dikarya</taxon>
        <taxon>Basidiomycota</taxon>
        <taxon>Agaricomycotina</taxon>
        <taxon>Tremellomycetes</taxon>
        <taxon>Tremellales</taxon>
        <taxon>Cryptococcaceae</taxon>
        <taxon>Cryptococcus</taxon>
    </lineage>
</organism>
<dbReference type="GeneID" id="91087510"/>
<accession>A0AAJ8JTK5</accession>
<dbReference type="SUPFAM" id="SSF53474">
    <property type="entry name" value="alpha/beta-Hydrolases"/>
    <property type="match status" value="1"/>
</dbReference>
<comment type="similarity">
    <text evidence="1">Belongs to the putative lipase ROG1 family.</text>
</comment>
<evidence type="ECO:0000256" key="1">
    <source>
        <dbReference type="ARBA" id="ARBA00007920"/>
    </source>
</evidence>
<reference evidence="4" key="3">
    <citation type="submission" date="2024-01" db="EMBL/GenBank/DDBJ databases">
        <authorList>
            <person name="Coelho M.A."/>
            <person name="David-Palma M."/>
            <person name="Shea T."/>
            <person name="Sun S."/>
            <person name="Cuomo C.A."/>
            <person name="Heitman J."/>
        </authorList>
    </citation>
    <scope>NUCLEOTIDE SEQUENCE</scope>
    <source>
        <strain evidence="4">CBS 7841</strain>
    </source>
</reference>
<keyword evidence="5" id="KW-1185">Reference proteome</keyword>
<feature type="domain" description="DUF676" evidence="3">
    <location>
        <begin position="12"/>
        <end position="143"/>
    </location>
</feature>
<reference evidence="4" key="1">
    <citation type="submission" date="2016-06" db="EMBL/GenBank/DDBJ databases">
        <authorList>
            <person name="Cuomo C."/>
            <person name="Litvintseva A."/>
            <person name="Heitman J."/>
            <person name="Chen Y."/>
            <person name="Sun S."/>
            <person name="Springer D."/>
            <person name="Dromer F."/>
            <person name="Young S."/>
            <person name="Zeng Q."/>
            <person name="Chapman S."/>
            <person name="Gujja S."/>
            <person name="Saif S."/>
            <person name="Birren B."/>
        </authorList>
    </citation>
    <scope>NUCLEOTIDE SEQUENCE</scope>
    <source>
        <strain evidence="4">CBS 7841</strain>
    </source>
</reference>
<dbReference type="Proteomes" id="UP000094043">
    <property type="component" value="Chromosome 4"/>
</dbReference>
<evidence type="ECO:0000313" key="5">
    <source>
        <dbReference type="Proteomes" id="UP000094043"/>
    </source>
</evidence>
<evidence type="ECO:0000256" key="2">
    <source>
        <dbReference type="SAM" id="MobiDB-lite"/>
    </source>
</evidence>
<dbReference type="InterPro" id="IPR007751">
    <property type="entry name" value="DUF676_lipase-like"/>
</dbReference>
<name>A0AAJ8JTK5_9TREE</name>
<feature type="region of interest" description="Disordered" evidence="2">
    <location>
        <begin position="184"/>
        <end position="224"/>
    </location>
</feature>
<protein>
    <recommendedName>
        <fullName evidence="3">DUF676 domain-containing protein</fullName>
    </recommendedName>
</protein>
<dbReference type="PANTHER" id="PTHR47842">
    <property type="entry name" value="EXPRESSED PROTEIN"/>
    <property type="match status" value="1"/>
</dbReference>
<evidence type="ECO:0000259" key="3">
    <source>
        <dbReference type="Pfam" id="PF05057"/>
    </source>
</evidence>
<sequence>MATEKQPQDLLLLVWVHGFKGNNVTFESFPDRIVHLLQSTHPSLRVASKVFPMYQTRGELHAATLAFVDWLTELVVKLENDHGQGGGAGKAKVVLLGHSMGGLLCVDTARDIAYNTRPGDPMWPRIISVLAFDTPYLGLHPHTFKHHLTQVASYFDQAKSIANAATMVSPFAIGLGLGKFGKKNAGQSKDGKQSPSGHPDSLMRGKDKAAAVNNPATVTNERDEQTKSFWSALSNVQASPKTLYGLGAAALGAAAVGAAYYRREDFVTGWKWGYDHMTFVKNLWDEDGLKQRLGAINELSRDQDVLFTNYYTHLPPSPPKHLITRTFSILPPIAHPLFSRFKPATNTIASDEVSAHMGMFNATTNDGFYDLGLCVARELGERLEKEGVKRAHGVGEGEVLANDDGESIWRIEKRDDGTEVWIES</sequence>
<proteinExistence type="inferred from homology"/>
<dbReference type="RefSeq" id="XP_066068799.1">
    <property type="nucleotide sequence ID" value="XM_066212702.1"/>
</dbReference>
<reference evidence="4" key="2">
    <citation type="journal article" date="2022" name="Elife">
        <title>Obligate sexual reproduction of a homothallic fungus closely related to the Cryptococcus pathogenic species complex.</title>
        <authorList>
            <person name="Passer A.R."/>
            <person name="Clancey S.A."/>
            <person name="Shea T."/>
            <person name="David-Palma M."/>
            <person name="Averette A.F."/>
            <person name="Boekhout T."/>
            <person name="Porcel B.M."/>
            <person name="Nowrousian M."/>
            <person name="Cuomo C.A."/>
            <person name="Sun S."/>
            <person name="Heitman J."/>
            <person name="Coelho M.A."/>
        </authorList>
    </citation>
    <scope>NUCLEOTIDE SEQUENCE</scope>
    <source>
        <strain evidence="4">CBS 7841</strain>
    </source>
</reference>
<dbReference type="AlphaFoldDB" id="A0AAJ8JTK5"/>
<dbReference type="EMBL" id="CP143787">
    <property type="protein sequence ID" value="WVN88099.1"/>
    <property type="molecule type" value="Genomic_DNA"/>
</dbReference>
<dbReference type="KEGG" id="cdep:91087510"/>
<dbReference type="Gene3D" id="3.40.50.1820">
    <property type="entry name" value="alpha/beta hydrolase"/>
    <property type="match status" value="1"/>
</dbReference>
<gene>
    <name evidence="4" type="ORF">L203_103299</name>
</gene>
<feature type="compositionally biased region" description="Low complexity" evidence="2">
    <location>
        <begin position="210"/>
        <end position="219"/>
    </location>
</feature>
<dbReference type="PANTHER" id="PTHR47842:SF1">
    <property type="entry name" value="DUF676 DOMAIN-CONTAINING PROTEIN"/>
    <property type="match status" value="1"/>
</dbReference>
<dbReference type="Pfam" id="PF05057">
    <property type="entry name" value="DUF676"/>
    <property type="match status" value="1"/>
</dbReference>